<organism evidence="1 2">
    <name type="scientific">Candidatus Nomurabacteria bacterium CG2_30_43_9</name>
    <dbReference type="NCBI Taxonomy" id="1805283"/>
    <lineage>
        <taxon>Bacteria</taxon>
        <taxon>Candidatus Nomuraibacteriota</taxon>
    </lineage>
</organism>
<comment type="caution">
    <text evidence="1">The sequence shown here is derived from an EMBL/GenBank/DDBJ whole genome shotgun (WGS) entry which is preliminary data.</text>
</comment>
<evidence type="ECO:0000313" key="1">
    <source>
        <dbReference type="EMBL" id="OIP66481.1"/>
    </source>
</evidence>
<sequence>MYKRYILTVFKYYENHFLNRNAQRYCRNNQRGQVYWSGFGVGRSNRNEAILMKYPSHINLKLGEITNINANSASFDFLKDEPDLY</sequence>
<accession>A0A1J5G1M1</accession>
<dbReference type="EMBL" id="MNYX01000009">
    <property type="protein sequence ID" value="OIP66481.1"/>
    <property type="molecule type" value="Genomic_DNA"/>
</dbReference>
<dbReference type="Proteomes" id="UP000182059">
    <property type="component" value="Unassembled WGS sequence"/>
</dbReference>
<evidence type="ECO:0000313" key="2">
    <source>
        <dbReference type="Proteomes" id="UP000182059"/>
    </source>
</evidence>
<name>A0A1J5G1M1_9BACT</name>
<gene>
    <name evidence="1" type="ORF">AUK15_00420</name>
</gene>
<proteinExistence type="predicted"/>
<reference evidence="1 2" key="1">
    <citation type="journal article" date="2016" name="Environ. Microbiol.">
        <title>Genomic resolution of a cold subsurface aquifer community provides metabolic insights for novel microbes adapted to high CO concentrations.</title>
        <authorList>
            <person name="Probst A.J."/>
            <person name="Castelle C.J."/>
            <person name="Singh A."/>
            <person name="Brown C.T."/>
            <person name="Anantharaman K."/>
            <person name="Sharon I."/>
            <person name="Hug L.A."/>
            <person name="Burstein D."/>
            <person name="Emerson J.B."/>
            <person name="Thomas B.C."/>
            <person name="Banfield J.F."/>
        </authorList>
    </citation>
    <scope>NUCLEOTIDE SEQUENCE [LARGE SCALE GENOMIC DNA]</scope>
    <source>
        <strain evidence="1">CG2_30_43_9</strain>
    </source>
</reference>
<protein>
    <submittedName>
        <fullName evidence="1">Uncharacterized protein</fullName>
    </submittedName>
</protein>
<dbReference type="AlphaFoldDB" id="A0A1J5G1M1"/>